<feature type="compositionally biased region" description="Low complexity" evidence="1">
    <location>
        <begin position="74"/>
        <end position="83"/>
    </location>
</feature>
<dbReference type="AlphaFoldDB" id="A0A9D3YU44"/>
<evidence type="ECO:0000313" key="2">
    <source>
        <dbReference type="EMBL" id="KAH3707355.1"/>
    </source>
</evidence>
<name>A0A9D3YU44_DREPO</name>
<evidence type="ECO:0000256" key="1">
    <source>
        <dbReference type="SAM" id="MobiDB-lite"/>
    </source>
</evidence>
<keyword evidence="3" id="KW-1185">Reference proteome</keyword>
<accession>A0A9D3YU44</accession>
<dbReference type="EMBL" id="JAIWYP010000014">
    <property type="protein sequence ID" value="KAH3707355.1"/>
    <property type="molecule type" value="Genomic_DNA"/>
</dbReference>
<protein>
    <submittedName>
        <fullName evidence="2">Uncharacterized protein</fullName>
    </submittedName>
</protein>
<gene>
    <name evidence="2" type="ORF">DPMN_066757</name>
</gene>
<feature type="region of interest" description="Disordered" evidence="1">
    <location>
        <begin position="62"/>
        <end position="83"/>
    </location>
</feature>
<evidence type="ECO:0000313" key="3">
    <source>
        <dbReference type="Proteomes" id="UP000828390"/>
    </source>
</evidence>
<sequence>MTTIHNKNTVSLQQPPKTYNNYSVTSPPQPLQTTIRLHQHHILQNITITVPTKTNNTTVTSTLPIALSPPPQSTPTSTKPSTIHQYHNHYHYHHRYQQEHTNTNIPTTAKNDLLQKHYFHQQHEQ</sequence>
<proteinExistence type="predicted"/>
<feature type="region of interest" description="Disordered" evidence="1">
    <location>
        <begin position="1"/>
        <end position="27"/>
    </location>
</feature>
<reference evidence="2" key="1">
    <citation type="journal article" date="2019" name="bioRxiv">
        <title>The Genome of the Zebra Mussel, Dreissena polymorpha: A Resource for Invasive Species Research.</title>
        <authorList>
            <person name="McCartney M.A."/>
            <person name="Auch B."/>
            <person name="Kono T."/>
            <person name="Mallez S."/>
            <person name="Zhang Y."/>
            <person name="Obille A."/>
            <person name="Becker A."/>
            <person name="Abrahante J.E."/>
            <person name="Garbe J."/>
            <person name="Badalamenti J.P."/>
            <person name="Herman A."/>
            <person name="Mangelson H."/>
            <person name="Liachko I."/>
            <person name="Sullivan S."/>
            <person name="Sone E.D."/>
            <person name="Koren S."/>
            <person name="Silverstein K.A.T."/>
            <person name="Beckman K.B."/>
            <person name="Gohl D.M."/>
        </authorList>
    </citation>
    <scope>NUCLEOTIDE SEQUENCE</scope>
    <source>
        <strain evidence="2">Duluth1</strain>
        <tissue evidence="2">Whole animal</tissue>
    </source>
</reference>
<comment type="caution">
    <text evidence="2">The sequence shown here is derived from an EMBL/GenBank/DDBJ whole genome shotgun (WGS) entry which is preliminary data.</text>
</comment>
<reference evidence="2" key="2">
    <citation type="submission" date="2020-11" db="EMBL/GenBank/DDBJ databases">
        <authorList>
            <person name="McCartney M.A."/>
            <person name="Auch B."/>
            <person name="Kono T."/>
            <person name="Mallez S."/>
            <person name="Becker A."/>
            <person name="Gohl D.M."/>
            <person name="Silverstein K.A.T."/>
            <person name="Koren S."/>
            <person name="Bechman K.B."/>
            <person name="Herman A."/>
            <person name="Abrahante J.E."/>
            <person name="Garbe J."/>
        </authorList>
    </citation>
    <scope>NUCLEOTIDE SEQUENCE</scope>
    <source>
        <strain evidence="2">Duluth1</strain>
        <tissue evidence="2">Whole animal</tissue>
    </source>
</reference>
<organism evidence="2 3">
    <name type="scientific">Dreissena polymorpha</name>
    <name type="common">Zebra mussel</name>
    <name type="synonym">Mytilus polymorpha</name>
    <dbReference type="NCBI Taxonomy" id="45954"/>
    <lineage>
        <taxon>Eukaryota</taxon>
        <taxon>Metazoa</taxon>
        <taxon>Spiralia</taxon>
        <taxon>Lophotrochozoa</taxon>
        <taxon>Mollusca</taxon>
        <taxon>Bivalvia</taxon>
        <taxon>Autobranchia</taxon>
        <taxon>Heteroconchia</taxon>
        <taxon>Euheterodonta</taxon>
        <taxon>Imparidentia</taxon>
        <taxon>Neoheterodontei</taxon>
        <taxon>Myida</taxon>
        <taxon>Dreissenoidea</taxon>
        <taxon>Dreissenidae</taxon>
        <taxon>Dreissena</taxon>
    </lineage>
</organism>
<dbReference type="Proteomes" id="UP000828390">
    <property type="component" value="Unassembled WGS sequence"/>
</dbReference>